<evidence type="ECO:0000313" key="2">
    <source>
        <dbReference type="EMBL" id="MBC3297478.1"/>
    </source>
</evidence>
<evidence type="ECO:0000256" key="1">
    <source>
        <dbReference type="SAM" id="MobiDB-lite"/>
    </source>
</evidence>
<protein>
    <submittedName>
        <fullName evidence="2">DUF2635 domain-containing protein</fullName>
    </submittedName>
</protein>
<name>A0A8H9Z1J0_9PSED</name>
<feature type="compositionally biased region" description="Basic and acidic residues" evidence="1">
    <location>
        <begin position="1"/>
        <end position="16"/>
    </location>
</feature>
<feature type="region of interest" description="Disordered" evidence="1">
    <location>
        <begin position="1"/>
        <end position="60"/>
    </location>
</feature>
<reference evidence="2" key="1">
    <citation type="journal article" date="2020" name="Microorganisms">
        <title>Reliable Identification of Environmental Pseudomonas Isolates Using the rpoD Gene.</title>
        <authorList>
            <consortium name="The Broad Institute Genome Sequencing Platform"/>
            <person name="Girard L."/>
            <person name="Lood C."/>
            <person name="Rokni-Zadeh H."/>
            <person name="van Noort V."/>
            <person name="Lavigne R."/>
            <person name="De Mot R."/>
        </authorList>
    </citation>
    <scope>NUCLEOTIDE SEQUENCE [LARGE SCALE GENOMIC DNA]</scope>
    <source>
        <strain evidence="2">SWRI145</strain>
    </source>
</reference>
<organism evidence="2">
    <name type="scientific">Pseudomonas tritici</name>
    <dbReference type="NCBI Taxonomy" id="2745518"/>
    <lineage>
        <taxon>Bacteria</taxon>
        <taxon>Pseudomonadati</taxon>
        <taxon>Pseudomonadota</taxon>
        <taxon>Gammaproteobacteria</taxon>
        <taxon>Pseudomonadales</taxon>
        <taxon>Pseudomonadaceae</taxon>
        <taxon>Pseudomonas</taxon>
    </lineage>
</organism>
<comment type="caution">
    <text evidence="2">The sequence shown here is derived from an EMBL/GenBank/DDBJ whole genome shotgun (WGS) entry which is preliminary data.</text>
</comment>
<feature type="compositionally biased region" description="Basic and acidic residues" evidence="1">
    <location>
        <begin position="34"/>
        <end position="44"/>
    </location>
</feature>
<proteinExistence type="predicted"/>
<sequence length="60" mass="6738">MFVKPKDGRSVHDPARGDLLPATGRNVEPSQYWYRRERDGDIEVVKPSQGAAPDKKVSTK</sequence>
<dbReference type="EMBL" id="JABWQF010000033">
    <property type="protein sequence ID" value="MBC3297478.1"/>
    <property type="molecule type" value="Genomic_DNA"/>
</dbReference>
<accession>A0A8H9Z1J0</accession>
<dbReference type="InterPro" id="IPR024400">
    <property type="entry name" value="DUF2635"/>
</dbReference>
<dbReference type="Pfam" id="PF10948">
    <property type="entry name" value="DUF2635"/>
    <property type="match status" value="1"/>
</dbReference>
<gene>
    <name evidence="2" type="ORF">HU722_38710</name>
</gene>
<dbReference type="AlphaFoldDB" id="A0A8H9Z1J0"/>